<protein>
    <recommendedName>
        <fullName evidence="1">ABM domain-containing protein</fullName>
    </recommendedName>
</protein>
<dbReference type="EMBL" id="CP001875">
    <property type="protein sequence ID" value="ADD78416.1"/>
    <property type="molecule type" value="Genomic_DNA"/>
</dbReference>
<dbReference type="SUPFAM" id="SSF54909">
    <property type="entry name" value="Dimeric alpha+beta barrel"/>
    <property type="match status" value="1"/>
</dbReference>
<dbReference type="KEGG" id="pam:PANA_3249"/>
<dbReference type="AlphaFoldDB" id="D4GME8"/>
<dbReference type="Gene3D" id="3.30.70.100">
    <property type="match status" value="1"/>
</dbReference>
<name>D4GME8_PANAM</name>
<evidence type="ECO:0000313" key="3">
    <source>
        <dbReference type="Proteomes" id="UP000001702"/>
    </source>
</evidence>
<dbReference type="InterPro" id="IPR007138">
    <property type="entry name" value="ABM_dom"/>
</dbReference>
<dbReference type="Proteomes" id="UP000001702">
    <property type="component" value="Chromosome"/>
</dbReference>
<accession>D4GME8</accession>
<dbReference type="InterPro" id="IPR011008">
    <property type="entry name" value="Dimeric_a/b-barrel"/>
</dbReference>
<evidence type="ECO:0000313" key="2">
    <source>
        <dbReference type="EMBL" id="ADD78416.1"/>
    </source>
</evidence>
<dbReference type="Pfam" id="PF03992">
    <property type="entry name" value="ABM"/>
    <property type="match status" value="1"/>
</dbReference>
<proteinExistence type="predicted"/>
<evidence type="ECO:0000259" key="1">
    <source>
        <dbReference type="PROSITE" id="PS51725"/>
    </source>
</evidence>
<dbReference type="PANTHER" id="PTHR37811">
    <property type="entry name" value="BLL5343 PROTEIN"/>
    <property type="match status" value="1"/>
</dbReference>
<dbReference type="PROSITE" id="PS51725">
    <property type="entry name" value="ABM"/>
    <property type="match status" value="1"/>
</dbReference>
<dbReference type="eggNOG" id="COG2329">
    <property type="taxonomic scope" value="Bacteria"/>
</dbReference>
<feature type="domain" description="ABM" evidence="1">
    <location>
        <begin position="31"/>
        <end position="123"/>
    </location>
</feature>
<gene>
    <name evidence="2" type="ordered locus">PANA_3249</name>
</gene>
<dbReference type="PANTHER" id="PTHR37811:SF2">
    <property type="entry name" value="ABM DOMAIN-CONTAINING PROTEIN"/>
    <property type="match status" value="1"/>
</dbReference>
<keyword evidence="3" id="KW-1185">Reference proteome</keyword>
<organism evidence="2 3">
    <name type="scientific">Pantoea ananatis (strain LMG 20103)</name>
    <dbReference type="NCBI Taxonomy" id="706191"/>
    <lineage>
        <taxon>Bacteria</taxon>
        <taxon>Pseudomonadati</taxon>
        <taxon>Pseudomonadota</taxon>
        <taxon>Gammaproteobacteria</taxon>
        <taxon>Enterobacterales</taxon>
        <taxon>Erwiniaceae</taxon>
        <taxon>Pantoea</taxon>
    </lineage>
</organism>
<dbReference type="HOGENOM" id="CLU_127039_0_0_6"/>
<dbReference type="InterPro" id="IPR052936">
    <property type="entry name" value="Jasmonate_Hydroxylase-like"/>
</dbReference>
<sequence length="135" mass="15630">MEHAIVRYTPKHRILPRVNCPHAYSWRSKMIAVLFEAEALPAAQQRYLALAAELSPGLAELPGFIQIERFQSLSTPGKILSLSWWEDESAVKNWRENREHQSAQEEGKSHIFSHYRIRVAQVMRDYSGPEGRHHV</sequence>
<reference evidence="2 3" key="1">
    <citation type="journal article" date="2010" name="J. Bacteriol.">
        <title>Genome sequence of Pantoea ananatis LMG20103, the causative agent of Eucalyptus blight and dieback.</title>
        <authorList>
            <person name="De Maayer P."/>
            <person name="Chan W.Y."/>
            <person name="Venter S.N."/>
            <person name="Toth I.K."/>
            <person name="Birch P.R."/>
            <person name="Joubert F."/>
            <person name="Coutinho T.A."/>
        </authorList>
    </citation>
    <scope>NUCLEOTIDE SEQUENCE [LARGE SCALE GENOMIC DNA]</scope>
    <source>
        <strain evidence="2 3">LMG 20103</strain>
    </source>
</reference>
<dbReference type="STRING" id="706191.PANA_3249"/>